<dbReference type="EMBL" id="AEUT02000001">
    <property type="protein sequence ID" value="EGE54361.1"/>
    <property type="molecule type" value="Genomic_DNA"/>
</dbReference>
<feature type="domain" description="Phage tail tube protein N-terminal" evidence="1">
    <location>
        <begin position="3"/>
        <end position="206"/>
    </location>
</feature>
<protein>
    <submittedName>
        <fullName evidence="2">Phage major tail protein, phi13 family</fullName>
    </submittedName>
</protein>
<name>F1Z0N5_9STRE</name>
<evidence type="ECO:0000313" key="3">
    <source>
        <dbReference type="Proteomes" id="UP000003732"/>
    </source>
</evidence>
<dbReference type="Pfam" id="PF06488">
    <property type="entry name" value="L_lac_phage_MSP"/>
    <property type="match status" value="1"/>
</dbReference>
<gene>
    <name evidence="2" type="ORF">SPB_0679</name>
</gene>
<proteinExistence type="predicted"/>
<dbReference type="InterPro" id="IPR046764">
    <property type="entry name" value="L_lac_phage_MSP_N"/>
</dbReference>
<dbReference type="AlphaFoldDB" id="F1Z0N5"/>
<evidence type="ECO:0000259" key="1">
    <source>
        <dbReference type="Pfam" id="PF06488"/>
    </source>
</evidence>
<accession>F1Z0N5</accession>
<organism evidence="2 3">
    <name type="scientific">Streptococcus parauberis NCFD 2020</name>
    <dbReference type="NCBI Taxonomy" id="873447"/>
    <lineage>
        <taxon>Bacteria</taxon>
        <taxon>Bacillati</taxon>
        <taxon>Bacillota</taxon>
        <taxon>Bacilli</taxon>
        <taxon>Lactobacillales</taxon>
        <taxon>Streptococcaceae</taxon>
        <taxon>Streptococcus</taxon>
    </lineage>
</organism>
<dbReference type="RefSeq" id="WP_003104810.1">
    <property type="nucleotide sequence ID" value="NZ_AEUT02000001.1"/>
</dbReference>
<dbReference type="HOGENOM" id="CLU_1244763_0_0_9"/>
<sequence length="216" mass="23530">MTYTYDKREVAHGNAFGFFAKISQAVSGGLEIGTPHEFTGLRANSFETSQESNAYYADNVEHVRLQGAKTTEGTITTYQFPEQFILDHLGKTKTSSTPPALIDTGVNSNFVWGYAETVTDAFGGEVEEFHIFTNVKASAPTSSSKTDESSVEPKEFEIPCTASPNTFIKDSKGKSVTEIVWRDDSEGTVRGKIDELFAESEPTTVLDLITEAITGA</sequence>
<comment type="caution">
    <text evidence="2">The sequence shown here is derived from an EMBL/GenBank/DDBJ whole genome shotgun (WGS) entry which is preliminary data.</text>
</comment>
<dbReference type="Proteomes" id="UP000003732">
    <property type="component" value="Unassembled WGS sequence"/>
</dbReference>
<reference evidence="2 3" key="1">
    <citation type="submission" date="2011-02" db="EMBL/GenBank/DDBJ databases">
        <authorList>
            <person name="Stanhope M.J."/>
            <person name="Durkin A.S."/>
            <person name="Hostetler J."/>
            <person name="Kim M."/>
            <person name="Radune D."/>
            <person name="Singh I."/>
            <person name="Town C.D."/>
        </authorList>
    </citation>
    <scope>NUCLEOTIDE SEQUENCE [LARGE SCALE GENOMIC DNA]</scope>
    <source>
        <strain evidence="2 3">NCFD 2020</strain>
    </source>
</reference>
<evidence type="ECO:0000313" key="2">
    <source>
        <dbReference type="EMBL" id="EGE54361.1"/>
    </source>
</evidence>
<dbReference type="GeneID" id="61420359"/>